<name>A0A2Z6SB63_9GLOM</name>
<dbReference type="EMBL" id="BEXD01004221">
    <property type="protein sequence ID" value="GBC08485.1"/>
    <property type="molecule type" value="Genomic_DNA"/>
</dbReference>
<comment type="caution">
    <text evidence="1">The sequence shown here is derived from an EMBL/GenBank/DDBJ whole genome shotgun (WGS) entry which is preliminary data.</text>
</comment>
<keyword evidence="2" id="KW-1185">Reference proteome</keyword>
<dbReference type="Proteomes" id="UP000247702">
    <property type="component" value="Unassembled WGS sequence"/>
</dbReference>
<evidence type="ECO:0000313" key="1">
    <source>
        <dbReference type="EMBL" id="GBC08485.1"/>
    </source>
</evidence>
<reference evidence="1 2" key="1">
    <citation type="submission" date="2017-11" db="EMBL/GenBank/DDBJ databases">
        <title>The genome of Rhizophagus clarus HR1 reveals common genetic basis of auxotrophy among arbuscular mycorrhizal fungi.</title>
        <authorList>
            <person name="Kobayashi Y."/>
        </authorList>
    </citation>
    <scope>NUCLEOTIDE SEQUENCE [LARGE SCALE GENOMIC DNA]</scope>
    <source>
        <strain evidence="1 2">HR1</strain>
    </source>
</reference>
<organism evidence="1 2">
    <name type="scientific">Rhizophagus clarus</name>
    <dbReference type="NCBI Taxonomy" id="94130"/>
    <lineage>
        <taxon>Eukaryota</taxon>
        <taxon>Fungi</taxon>
        <taxon>Fungi incertae sedis</taxon>
        <taxon>Mucoromycota</taxon>
        <taxon>Glomeromycotina</taxon>
        <taxon>Glomeromycetes</taxon>
        <taxon>Glomerales</taxon>
        <taxon>Glomeraceae</taxon>
        <taxon>Rhizophagus</taxon>
    </lineage>
</organism>
<gene>
    <name evidence="1" type="ORF">RclHR1_08150006</name>
</gene>
<dbReference type="AlphaFoldDB" id="A0A2Z6SB63"/>
<proteinExistence type="predicted"/>
<evidence type="ECO:0000313" key="2">
    <source>
        <dbReference type="Proteomes" id="UP000247702"/>
    </source>
</evidence>
<accession>A0A2Z6SB63</accession>
<sequence>MSAYYSRKFLGHNSIKQAAKVSQYLSPYNRTFYKVIKHLLLSRLIRTPEALPYILTRDHIIARDKHINPSVKKPKIPNQNDFTNFNPIPDELLAEDCKDQLTELLLFIPRVHLFNNSGTIEFPLGSARCPRKSQQEVPTTNGFNPRS</sequence>
<protein>
    <submittedName>
        <fullName evidence="1">Uncharacterized protein</fullName>
    </submittedName>
</protein>